<feature type="domain" description="DUF2147" evidence="2">
    <location>
        <begin position="33"/>
        <end position="128"/>
    </location>
</feature>
<dbReference type="InterPro" id="IPR019223">
    <property type="entry name" value="DUF2147"/>
</dbReference>
<dbReference type="EMBL" id="JAIVFP010000001">
    <property type="protein sequence ID" value="MCI4684793.1"/>
    <property type="molecule type" value="Genomic_DNA"/>
</dbReference>
<proteinExistence type="predicted"/>
<feature type="chain" id="PRO_5046820091" evidence="1">
    <location>
        <begin position="26"/>
        <end position="130"/>
    </location>
</feature>
<gene>
    <name evidence="3" type="ORF">K2U94_18820</name>
</gene>
<keyword evidence="4" id="KW-1185">Reference proteome</keyword>
<name>A0ABS9ZAR5_9HYPH</name>
<dbReference type="RefSeq" id="WP_243068672.1">
    <property type="nucleotide sequence ID" value="NZ_JAIVFK010000036.1"/>
</dbReference>
<dbReference type="PANTHER" id="PTHR36919">
    <property type="entry name" value="BLR1215 PROTEIN"/>
    <property type="match status" value="1"/>
</dbReference>
<accession>A0ABS9ZAR5</accession>
<keyword evidence="1" id="KW-0732">Signal</keyword>
<comment type="caution">
    <text evidence="3">The sequence shown here is derived from an EMBL/GenBank/DDBJ whole genome shotgun (WGS) entry which is preliminary data.</text>
</comment>
<organism evidence="3 4">
    <name type="scientific">Candidatus Rhodoblastus alkanivorans</name>
    <dbReference type="NCBI Taxonomy" id="2954117"/>
    <lineage>
        <taxon>Bacteria</taxon>
        <taxon>Pseudomonadati</taxon>
        <taxon>Pseudomonadota</taxon>
        <taxon>Alphaproteobacteria</taxon>
        <taxon>Hyphomicrobiales</taxon>
        <taxon>Rhodoblastaceae</taxon>
        <taxon>Rhodoblastus</taxon>
    </lineage>
</organism>
<dbReference type="Proteomes" id="UP001139104">
    <property type="component" value="Unassembled WGS sequence"/>
</dbReference>
<protein>
    <submittedName>
        <fullName evidence="3">DUF2147 domain-containing protein</fullName>
    </submittedName>
</protein>
<dbReference type="Gene3D" id="2.40.128.520">
    <property type="match status" value="1"/>
</dbReference>
<sequence>MRFFDRRALGGAILAAATLASVACAAAAQDAEGTWMREDGATKIRFAPCGGALCGTVVWLKNPHSKARVGQRVFFDMVRADQNSWAGRAFNPQDGKTYSGRMVVSGKKLRTSGCVFGGLICKTMYWVRAN</sequence>
<feature type="signal peptide" evidence="1">
    <location>
        <begin position="1"/>
        <end position="25"/>
    </location>
</feature>
<evidence type="ECO:0000313" key="4">
    <source>
        <dbReference type="Proteomes" id="UP001139104"/>
    </source>
</evidence>
<evidence type="ECO:0000259" key="2">
    <source>
        <dbReference type="Pfam" id="PF09917"/>
    </source>
</evidence>
<reference evidence="3" key="1">
    <citation type="journal article" date="2022" name="ISME J.">
        <title>Identification of active gaseous-alkane degraders at natural gas seeps.</title>
        <authorList>
            <person name="Farhan Ul Haque M."/>
            <person name="Hernandez M."/>
            <person name="Crombie A.T."/>
            <person name="Murrell J.C."/>
        </authorList>
    </citation>
    <scope>NUCLEOTIDE SEQUENCE</scope>
    <source>
        <strain evidence="3">PC2</strain>
    </source>
</reference>
<evidence type="ECO:0000313" key="3">
    <source>
        <dbReference type="EMBL" id="MCI4684793.1"/>
    </source>
</evidence>
<dbReference type="PROSITE" id="PS51257">
    <property type="entry name" value="PROKAR_LIPOPROTEIN"/>
    <property type="match status" value="1"/>
</dbReference>
<evidence type="ECO:0000256" key="1">
    <source>
        <dbReference type="SAM" id="SignalP"/>
    </source>
</evidence>
<dbReference type="PANTHER" id="PTHR36919:SF2">
    <property type="entry name" value="BLL6627 PROTEIN"/>
    <property type="match status" value="1"/>
</dbReference>
<dbReference type="Pfam" id="PF09917">
    <property type="entry name" value="DUF2147"/>
    <property type="match status" value="1"/>
</dbReference>